<gene>
    <name evidence="4" type="ORF">RJ641_008614</name>
</gene>
<evidence type="ECO:0000256" key="2">
    <source>
        <dbReference type="SAM" id="SignalP"/>
    </source>
</evidence>
<feature type="chain" id="PRO_5042814078" evidence="2">
    <location>
        <begin position="24"/>
        <end position="145"/>
    </location>
</feature>
<evidence type="ECO:0000259" key="3">
    <source>
        <dbReference type="Pfam" id="PF12819"/>
    </source>
</evidence>
<dbReference type="EMBL" id="JBAMMX010000015">
    <property type="protein sequence ID" value="KAK6926895.1"/>
    <property type="molecule type" value="Genomic_DNA"/>
</dbReference>
<organism evidence="4 5">
    <name type="scientific">Dillenia turbinata</name>
    <dbReference type="NCBI Taxonomy" id="194707"/>
    <lineage>
        <taxon>Eukaryota</taxon>
        <taxon>Viridiplantae</taxon>
        <taxon>Streptophyta</taxon>
        <taxon>Embryophyta</taxon>
        <taxon>Tracheophyta</taxon>
        <taxon>Spermatophyta</taxon>
        <taxon>Magnoliopsida</taxon>
        <taxon>eudicotyledons</taxon>
        <taxon>Gunneridae</taxon>
        <taxon>Pentapetalae</taxon>
        <taxon>Dilleniales</taxon>
        <taxon>Dilleniaceae</taxon>
        <taxon>Dillenia</taxon>
    </lineage>
</organism>
<dbReference type="AlphaFoldDB" id="A0AAN8Z944"/>
<comment type="caution">
    <text evidence="4">The sequence shown here is derived from an EMBL/GenBank/DDBJ whole genome shotgun (WGS) entry which is preliminary data.</text>
</comment>
<dbReference type="Proteomes" id="UP001370490">
    <property type="component" value="Unassembled WGS sequence"/>
</dbReference>
<evidence type="ECO:0000313" key="5">
    <source>
        <dbReference type="Proteomes" id="UP001370490"/>
    </source>
</evidence>
<protein>
    <submittedName>
        <fullName evidence="4">Malectin-like domain</fullName>
    </submittedName>
</protein>
<proteinExistence type="predicted"/>
<dbReference type="InterPro" id="IPR024788">
    <property type="entry name" value="Malectin-like_Carb-bd_dom"/>
</dbReference>
<keyword evidence="5" id="KW-1185">Reference proteome</keyword>
<keyword evidence="2" id="KW-0732">Signal</keyword>
<feature type="non-terminal residue" evidence="4">
    <location>
        <position position="145"/>
    </location>
</feature>
<dbReference type="Pfam" id="PF12819">
    <property type="entry name" value="Malectin_like"/>
    <property type="match status" value="1"/>
</dbReference>
<name>A0AAN8Z944_9MAGN</name>
<dbReference type="PANTHER" id="PTHR45631:SF44">
    <property type="entry name" value="CARBOHYDRATE-BINDING PROTEIN OF THE ER PROTEIN"/>
    <property type="match status" value="1"/>
</dbReference>
<feature type="signal peptide" evidence="2">
    <location>
        <begin position="1"/>
        <end position="23"/>
    </location>
</feature>
<reference evidence="4 5" key="1">
    <citation type="submission" date="2023-12" db="EMBL/GenBank/DDBJ databases">
        <title>A high-quality genome assembly for Dillenia turbinata (Dilleniales).</title>
        <authorList>
            <person name="Chanderbali A."/>
        </authorList>
    </citation>
    <scope>NUCLEOTIDE SEQUENCE [LARGE SCALE GENOMIC DNA]</scope>
    <source>
        <strain evidence="4">LSX21</strain>
        <tissue evidence="4">Leaf</tissue>
    </source>
</reference>
<feature type="domain" description="Malectin-like" evidence="3">
    <location>
        <begin position="29"/>
        <end position="143"/>
    </location>
</feature>
<comment type="subcellular location">
    <subcellularLocation>
        <location evidence="1">Membrane</location>
        <topology evidence="1">Single-pass membrane protein</topology>
    </subcellularLocation>
</comment>
<dbReference type="PANTHER" id="PTHR45631">
    <property type="entry name" value="OS07G0107800 PROTEIN-RELATED"/>
    <property type="match status" value="1"/>
</dbReference>
<sequence>MAINPTPVVFLLSFLCAFSLSAATVFFSIDCGSSITSTDSYGIQWTGDGAYVQTGESKVAQNGPDNILSTLRVFTSHSRNCYNIPGEQGSKLLLRASFFYGNYDFKSAPPFFDLQFDGNEWITVQTSLDQVVTHEVTYIPKWKNI</sequence>
<evidence type="ECO:0000256" key="1">
    <source>
        <dbReference type="ARBA" id="ARBA00004167"/>
    </source>
</evidence>
<accession>A0AAN8Z944</accession>
<evidence type="ECO:0000313" key="4">
    <source>
        <dbReference type="EMBL" id="KAK6926895.1"/>
    </source>
</evidence>
<dbReference type="GO" id="GO:0016020">
    <property type="term" value="C:membrane"/>
    <property type="evidence" value="ECO:0007669"/>
    <property type="project" value="UniProtKB-SubCell"/>
</dbReference>